<feature type="region of interest" description="Disordered" evidence="1">
    <location>
        <begin position="125"/>
        <end position="158"/>
    </location>
</feature>
<name>A0A9P6MST7_9FUNG</name>
<keyword evidence="2" id="KW-0812">Transmembrane</keyword>
<dbReference type="Pfam" id="PF12929">
    <property type="entry name" value="Mid1"/>
    <property type="match status" value="1"/>
</dbReference>
<accession>A0A9P6MST7</accession>
<evidence type="ECO:0000256" key="1">
    <source>
        <dbReference type="SAM" id="MobiDB-lite"/>
    </source>
</evidence>
<keyword evidence="5" id="KW-1185">Reference proteome</keyword>
<feature type="chain" id="PRO_5040115133" evidence="3">
    <location>
        <begin position="29"/>
        <end position="643"/>
    </location>
</feature>
<reference evidence="4" key="1">
    <citation type="journal article" date="2020" name="Fungal Divers.">
        <title>Resolving the Mortierellaceae phylogeny through synthesis of multi-gene phylogenetics and phylogenomics.</title>
        <authorList>
            <person name="Vandepol N."/>
            <person name="Liber J."/>
            <person name="Desiro A."/>
            <person name="Na H."/>
            <person name="Kennedy M."/>
            <person name="Barry K."/>
            <person name="Grigoriev I.V."/>
            <person name="Miller A.N."/>
            <person name="O'Donnell K."/>
            <person name="Stajich J.E."/>
            <person name="Bonito G."/>
        </authorList>
    </citation>
    <scope>NUCLEOTIDE SEQUENCE</scope>
    <source>
        <strain evidence="4">NRRL 2769</strain>
    </source>
</reference>
<proteinExistence type="predicted"/>
<dbReference type="EMBL" id="JAAAID010001026">
    <property type="protein sequence ID" value="KAG0012165.1"/>
    <property type="molecule type" value="Genomic_DNA"/>
</dbReference>
<keyword evidence="2" id="KW-1133">Transmembrane helix</keyword>
<evidence type="ECO:0000256" key="2">
    <source>
        <dbReference type="SAM" id="Phobius"/>
    </source>
</evidence>
<dbReference type="InterPro" id="IPR024338">
    <property type="entry name" value="MID1/Yam8"/>
</dbReference>
<dbReference type="GO" id="GO:0005262">
    <property type="term" value="F:calcium channel activity"/>
    <property type="evidence" value="ECO:0007669"/>
    <property type="project" value="InterPro"/>
</dbReference>
<evidence type="ECO:0000313" key="5">
    <source>
        <dbReference type="Proteomes" id="UP000703661"/>
    </source>
</evidence>
<keyword evidence="2" id="KW-0472">Membrane</keyword>
<dbReference type="Proteomes" id="UP000703661">
    <property type="component" value="Unassembled WGS sequence"/>
</dbReference>
<dbReference type="PANTHER" id="PTHR39142">
    <property type="entry name" value="MID1P"/>
    <property type="match status" value="1"/>
</dbReference>
<feature type="signal peptide" evidence="3">
    <location>
        <begin position="1"/>
        <end position="28"/>
    </location>
</feature>
<dbReference type="PANTHER" id="PTHR39142:SF1">
    <property type="entry name" value="AEL197CP"/>
    <property type="match status" value="1"/>
</dbReference>
<organism evidence="4 5">
    <name type="scientific">Entomortierella chlamydospora</name>
    <dbReference type="NCBI Taxonomy" id="101097"/>
    <lineage>
        <taxon>Eukaryota</taxon>
        <taxon>Fungi</taxon>
        <taxon>Fungi incertae sedis</taxon>
        <taxon>Mucoromycota</taxon>
        <taxon>Mortierellomycotina</taxon>
        <taxon>Mortierellomycetes</taxon>
        <taxon>Mortierellales</taxon>
        <taxon>Mortierellaceae</taxon>
        <taxon>Entomortierella</taxon>
    </lineage>
</organism>
<protein>
    <submittedName>
        <fullName evidence="4">Stretch-activated cation channel mid1</fullName>
    </submittedName>
</protein>
<dbReference type="GO" id="GO:0098703">
    <property type="term" value="P:calcium ion import across plasma membrane"/>
    <property type="evidence" value="ECO:0007669"/>
    <property type="project" value="InterPro"/>
</dbReference>
<comment type="caution">
    <text evidence="4">The sequence shown here is derived from an EMBL/GenBank/DDBJ whole genome shotgun (WGS) entry which is preliminary data.</text>
</comment>
<feature type="compositionally biased region" description="Low complexity" evidence="1">
    <location>
        <begin position="141"/>
        <end position="158"/>
    </location>
</feature>
<evidence type="ECO:0000256" key="3">
    <source>
        <dbReference type="SAM" id="SignalP"/>
    </source>
</evidence>
<gene>
    <name evidence="4" type="primary">MID1</name>
    <name evidence="4" type="ORF">BGZ80_000153</name>
</gene>
<dbReference type="AlphaFoldDB" id="A0A9P6MST7"/>
<keyword evidence="3" id="KW-0732">Signal</keyword>
<sequence>MLHRVALTPLWVLFSLIAALCMFATTDAQSASPNPNPSATTTTTATDTITTTTISSAVTGPSTIPIPVPSPSATATVLPPGTRELQDGQVVADKVSQDQLQTYHFSIAQGQSLPVRRQLERIIFHPSPNNNNNGVLKKRQATSSQPSSTATTATTSAVTTTTRTIAAAIPSPFPNGTYAVFISVSTCSAPQTSTGDACSLVMYVSTSTSNPLPGPGQGSSVQMLTGEGGMIQFTAYTDKDVFFSLQAAPQENCPGNNGTWAVEVGASSQGFVQDYQSSQGLILDDTDNTNASFLTHNFTAVPTFKVYLINGTTFPTSLYRSLCAIETIQPTPLTKTNMVVTQTNRTSNLDGSMGRLILPPEPTFEEYGQRFQVLIQLLTPGSSYIAFFVTDVLNQAGAEVMYAMTPFKTKSSNNCMLITDLPFCHEVAYAVPVTPGLTSASYQEVRTDYDNFASNLMDNFNKVLAQFDCSKPEYSLIRNCTDCTRAYRRWLCSVSIPRCTDLDAVYDPQNIGYVDPSSVDLSQNPYLIDRTNGPVVVQRDTNSSRGAINQLSQLPSLNPGNYSEVLPCVDLCYDVVQSCPNFLGFTCPYKNMAGNYAKMNSVGFQCNGLGLVAIPSGATSLVVGGGVAMAMLQLAVSVIFAIF</sequence>
<feature type="transmembrane region" description="Helical" evidence="2">
    <location>
        <begin position="621"/>
        <end position="642"/>
    </location>
</feature>
<evidence type="ECO:0000313" key="4">
    <source>
        <dbReference type="EMBL" id="KAG0012165.1"/>
    </source>
</evidence>